<dbReference type="Pfam" id="PF02865">
    <property type="entry name" value="STAT_int"/>
    <property type="match status" value="1"/>
</dbReference>
<dbReference type="InterPro" id="IPR000980">
    <property type="entry name" value="SH2"/>
</dbReference>
<dbReference type="InterPro" id="IPR008967">
    <property type="entry name" value="p53-like_TF_DNA-bd_sf"/>
</dbReference>
<dbReference type="SMART" id="SM00964">
    <property type="entry name" value="STAT_int"/>
    <property type="match status" value="1"/>
</dbReference>
<keyword evidence="14" id="KW-0175">Coiled coil</keyword>
<dbReference type="SUPFAM" id="SSF49417">
    <property type="entry name" value="p53-like transcription factors"/>
    <property type="match status" value="1"/>
</dbReference>
<keyword evidence="17" id="KW-1185">Reference proteome</keyword>
<protein>
    <recommendedName>
        <fullName evidence="13">Signal transducer and activator of transcription</fullName>
    </recommendedName>
</protein>
<reference evidence="16" key="1">
    <citation type="submission" date="2025-08" db="UniProtKB">
        <authorList>
            <consortium name="Ensembl"/>
        </authorList>
    </citation>
    <scope>IDENTIFICATION</scope>
</reference>
<evidence type="ECO:0000256" key="1">
    <source>
        <dbReference type="ARBA" id="ARBA00004123"/>
    </source>
</evidence>
<dbReference type="Gene3D" id="2.60.40.630">
    <property type="entry name" value="STAT transcription factor, DNA-binding domain"/>
    <property type="match status" value="1"/>
</dbReference>
<evidence type="ECO:0000256" key="12">
    <source>
        <dbReference type="PROSITE-ProRule" id="PRU00191"/>
    </source>
</evidence>
<dbReference type="FunFam" id="2.60.40.630:FF:000004">
    <property type="entry name" value="Signal transducer and activator of transcription"/>
    <property type="match status" value="1"/>
</dbReference>
<dbReference type="InterPro" id="IPR013800">
    <property type="entry name" value="STAT_TF_alpha"/>
</dbReference>
<dbReference type="Ensembl" id="ENSPKIT00000006125.1">
    <property type="protein sequence ID" value="ENSPKIP00000025389.1"/>
    <property type="gene ID" value="ENSPKIG00000008282.1"/>
</dbReference>
<keyword evidence="10 13" id="KW-0804">Transcription</keyword>
<dbReference type="Gene3D" id="3.30.505.10">
    <property type="entry name" value="SH2 domain"/>
    <property type="match status" value="1"/>
</dbReference>
<evidence type="ECO:0000259" key="15">
    <source>
        <dbReference type="PROSITE" id="PS50001"/>
    </source>
</evidence>
<dbReference type="InterPro" id="IPR012345">
    <property type="entry name" value="STAT_TF_DNA-bd_N"/>
</dbReference>
<dbReference type="Proteomes" id="UP000261540">
    <property type="component" value="Unplaced"/>
</dbReference>
<feature type="domain" description="SH2" evidence="15">
    <location>
        <begin position="577"/>
        <end position="619"/>
    </location>
</feature>
<dbReference type="InterPro" id="IPR001217">
    <property type="entry name" value="STAT"/>
</dbReference>
<evidence type="ECO:0000256" key="13">
    <source>
        <dbReference type="RuleBase" id="RU046415"/>
    </source>
</evidence>
<dbReference type="InterPro" id="IPR036860">
    <property type="entry name" value="SH2_dom_sf"/>
</dbReference>
<evidence type="ECO:0000256" key="6">
    <source>
        <dbReference type="ARBA" id="ARBA00022999"/>
    </source>
</evidence>
<dbReference type="CTD" id="6773"/>
<dbReference type="PROSITE" id="PS50001">
    <property type="entry name" value="SH2"/>
    <property type="match status" value="1"/>
</dbReference>
<keyword evidence="7 13" id="KW-0805">Transcription regulation</keyword>
<dbReference type="GO" id="GO:0005737">
    <property type="term" value="C:cytoplasm"/>
    <property type="evidence" value="ECO:0007669"/>
    <property type="project" value="UniProtKB-SubCell"/>
</dbReference>
<evidence type="ECO:0000256" key="11">
    <source>
        <dbReference type="ARBA" id="ARBA00023242"/>
    </source>
</evidence>
<keyword evidence="8 13" id="KW-0238">DNA-binding</keyword>
<reference evidence="16" key="2">
    <citation type="submission" date="2025-09" db="UniProtKB">
        <authorList>
            <consortium name="Ensembl"/>
        </authorList>
    </citation>
    <scope>IDENTIFICATION</scope>
</reference>
<comment type="subcellular location">
    <subcellularLocation>
        <location evidence="2 13">Cytoplasm</location>
    </subcellularLocation>
    <subcellularLocation>
        <location evidence="1 13">Nucleus</location>
    </subcellularLocation>
</comment>
<keyword evidence="5 13" id="KW-0597">Phosphoprotein</keyword>
<evidence type="ECO:0000256" key="8">
    <source>
        <dbReference type="ARBA" id="ARBA00023125"/>
    </source>
</evidence>
<dbReference type="SUPFAM" id="SSF55550">
    <property type="entry name" value="SH2 domain"/>
    <property type="match status" value="1"/>
</dbReference>
<dbReference type="Pfam" id="PF01017">
    <property type="entry name" value="STAT_alpha"/>
    <property type="match status" value="1"/>
</dbReference>
<accession>A0A3B3S3R3</accession>
<evidence type="ECO:0000256" key="5">
    <source>
        <dbReference type="ARBA" id="ARBA00022553"/>
    </source>
</evidence>
<dbReference type="FunFam" id="3.30.505.10:FF:000003">
    <property type="entry name" value="Signal transducer and activator of transcription"/>
    <property type="match status" value="1"/>
</dbReference>
<keyword evidence="9 13" id="KW-0010">Activator</keyword>
<dbReference type="GO" id="GO:0005634">
    <property type="term" value="C:nucleus"/>
    <property type="evidence" value="ECO:0007669"/>
    <property type="project" value="UniProtKB-SubCell"/>
</dbReference>
<evidence type="ECO:0000313" key="17">
    <source>
        <dbReference type="Proteomes" id="UP000261540"/>
    </source>
</evidence>
<dbReference type="SUPFAM" id="SSF48092">
    <property type="entry name" value="Transcription factor STAT-4 N-domain"/>
    <property type="match status" value="1"/>
</dbReference>
<dbReference type="Gene3D" id="1.10.532.10">
    <property type="entry name" value="STAT transcription factor, N-terminal domain"/>
    <property type="match status" value="1"/>
</dbReference>
<dbReference type="SUPFAM" id="SSF47655">
    <property type="entry name" value="STAT"/>
    <property type="match status" value="1"/>
</dbReference>
<proteinExistence type="inferred from homology"/>
<dbReference type="InterPro" id="IPR013801">
    <property type="entry name" value="STAT_TF_DNA-bd"/>
</dbReference>
<comment type="similarity">
    <text evidence="3 13">Belongs to the transcription factor STAT family.</text>
</comment>
<dbReference type="PANTHER" id="PTHR11801">
    <property type="entry name" value="SIGNAL TRANSDUCER AND ACTIVATOR OF TRANSCRIPTION"/>
    <property type="match status" value="1"/>
</dbReference>
<evidence type="ECO:0000256" key="7">
    <source>
        <dbReference type="ARBA" id="ARBA00023015"/>
    </source>
</evidence>
<keyword evidence="11 13" id="KW-0539">Nucleus</keyword>
<dbReference type="RefSeq" id="XP_023688009.1">
    <property type="nucleotide sequence ID" value="XM_023832241.2"/>
</dbReference>
<evidence type="ECO:0000256" key="9">
    <source>
        <dbReference type="ARBA" id="ARBA00023159"/>
    </source>
</evidence>
<dbReference type="GeneID" id="111854344"/>
<evidence type="ECO:0000256" key="10">
    <source>
        <dbReference type="ARBA" id="ARBA00023163"/>
    </source>
</evidence>
<dbReference type="GeneTree" id="ENSGT01050000244905"/>
<dbReference type="GO" id="GO:0003700">
    <property type="term" value="F:DNA-binding transcription factor activity"/>
    <property type="evidence" value="ECO:0007669"/>
    <property type="project" value="InterPro"/>
</dbReference>
<feature type="coiled-coil region" evidence="14">
    <location>
        <begin position="142"/>
        <end position="169"/>
    </location>
</feature>
<sequence length="794" mass="92003">MSQWDSLQQLDSVYMNKLDELYSHDRFPMDVRHYLSSWIESQNWVGAATDVSLASILFQVLLEKLDNQHSRFVQERDCFVLQRNFRRFKQNFQYRYQEKPHDLAMVMSWLLIKEREILDSAQLAQQVQVLQVHQSPVEMDSQHDIAQQMTKLKNRVQEMEHNVKLLEEQQDEFDFKYQTRMMEGSTSDEEQRQQKNILQVLLNRLNTARKALITAMIEILKLAEELLTVIVNGELVEWHKRQQKSCIGSKEDVDLSYLENWFTMEAECLFQVRKFLKKMEELSGKVTYDNDPFKLKKPTLQRTTDELLVVLLKSAFVVETQPSMPQGKGPLILRTNVQFSVKTRLLVKVPELNHVMKVTVTMDRDAPQVKGYRRFNVLGNSTKALNMIESSSGGMVADFRHLILKEKKNGVGGKGVHEISLSVTEELHTISFQTEFELHGLSVTLQTSSLPVVIISNSSQQQAAWASVLWFNMVSTDPSVRGHMENISFFNNPSPATWSQLADMLSWQFLAATDRGLDPDQLEMIAQKLLGQQLTYSNCPISWTRFSKENMPGSNFSFFIWFDGILVLVKNYLEELWKEGCIMGFVNKDKEKLLLSTKQPGTFLLRFSESARDGGITFSWVEFFQDETPNVRTVQPFTKTDLSQIPFSEIICNFQFLEVLNIPENPLKFLYPNIPRDEAFGKYCKEKKGDENLYRKYRKTKLVFISQENILNGNLDLDSLHDPQSGFPDDDFCDVQIEERFDSLSDKELTCDILKNDLFLVDRDDMDNSLGLAEEDIPPDNHFLNGIEEHLQLL</sequence>
<dbReference type="Pfam" id="PF02864">
    <property type="entry name" value="STAT_bind"/>
    <property type="match status" value="1"/>
</dbReference>
<dbReference type="Gene3D" id="1.20.1050.20">
    <property type="entry name" value="STAT transcription factor, all-alpha domain"/>
    <property type="match status" value="1"/>
</dbReference>
<keyword evidence="4 13" id="KW-0963">Cytoplasm</keyword>
<dbReference type="InterPro" id="IPR036535">
    <property type="entry name" value="STAT_N_sf"/>
</dbReference>
<organism evidence="16 17">
    <name type="scientific">Paramormyrops kingsleyae</name>
    <dbReference type="NCBI Taxonomy" id="1676925"/>
    <lineage>
        <taxon>Eukaryota</taxon>
        <taxon>Metazoa</taxon>
        <taxon>Chordata</taxon>
        <taxon>Craniata</taxon>
        <taxon>Vertebrata</taxon>
        <taxon>Euteleostomi</taxon>
        <taxon>Actinopterygii</taxon>
        <taxon>Neopterygii</taxon>
        <taxon>Teleostei</taxon>
        <taxon>Osteoglossocephala</taxon>
        <taxon>Osteoglossomorpha</taxon>
        <taxon>Osteoglossiformes</taxon>
        <taxon>Mormyridae</taxon>
        <taxon>Paramormyrops</taxon>
    </lineage>
</organism>
<dbReference type="Pfam" id="PF21354">
    <property type="entry name" value="STAT_linker"/>
    <property type="match status" value="1"/>
</dbReference>
<dbReference type="InterPro" id="IPR015988">
    <property type="entry name" value="STAT_TF_CC"/>
</dbReference>
<dbReference type="Gene3D" id="1.10.238.10">
    <property type="entry name" value="EF-hand"/>
    <property type="match status" value="1"/>
</dbReference>
<dbReference type="GO" id="GO:0003677">
    <property type="term" value="F:DNA binding"/>
    <property type="evidence" value="ECO:0007669"/>
    <property type="project" value="UniProtKB-KW"/>
</dbReference>
<dbReference type="FunFam" id="1.20.1050.20:FF:000001">
    <property type="entry name" value="Signal transducer and activator of transcription"/>
    <property type="match status" value="1"/>
</dbReference>
<evidence type="ECO:0000256" key="2">
    <source>
        <dbReference type="ARBA" id="ARBA00004496"/>
    </source>
</evidence>
<dbReference type="Pfam" id="PF00017">
    <property type="entry name" value="SH2"/>
    <property type="match status" value="1"/>
</dbReference>
<dbReference type="InterPro" id="IPR048988">
    <property type="entry name" value="STAT_linker"/>
</dbReference>
<evidence type="ECO:0000313" key="16">
    <source>
        <dbReference type="Ensembl" id="ENSPKIP00000025389.1"/>
    </source>
</evidence>
<keyword evidence="6 12" id="KW-0727">SH2 domain</keyword>
<evidence type="ECO:0000256" key="4">
    <source>
        <dbReference type="ARBA" id="ARBA00022490"/>
    </source>
</evidence>
<evidence type="ECO:0000256" key="3">
    <source>
        <dbReference type="ARBA" id="ARBA00005586"/>
    </source>
</evidence>
<dbReference type="AlphaFoldDB" id="A0A3B3S3R3"/>
<dbReference type="GO" id="GO:0019221">
    <property type="term" value="P:cytokine-mediated signaling pathway"/>
    <property type="evidence" value="ECO:0007669"/>
    <property type="project" value="UniProtKB-ARBA"/>
</dbReference>
<dbReference type="InterPro" id="IPR013799">
    <property type="entry name" value="STAT_TF_prot_interaction"/>
</dbReference>
<dbReference type="FunFam" id="1.10.238.10:FF:000012">
    <property type="entry name" value="Signal transducer and activator of transcription"/>
    <property type="match status" value="1"/>
</dbReference>
<name>A0A3B3S3R3_9TELE</name>
<evidence type="ECO:0000256" key="14">
    <source>
        <dbReference type="SAM" id="Coils"/>
    </source>
</evidence>